<keyword evidence="5" id="KW-1185">Reference proteome</keyword>
<evidence type="ECO:0000313" key="5">
    <source>
        <dbReference type="Proteomes" id="UP001497497"/>
    </source>
</evidence>
<proteinExistence type="predicted"/>
<sequence>SSGFEASYRIDDCRTKLTEPSGDIVSPGYPYQYSPFLNCTWTIIADTDRLIFFRILNIELYEADAFCNHDHLKIYDGPNREADLLGTYCTYPPTPSVVVSTSNAL</sequence>
<evidence type="ECO:0000313" key="4">
    <source>
        <dbReference type="EMBL" id="CAL1546535.1"/>
    </source>
</evidence>
<evidence type="ECO:0000256" key="1">
    <source>
        <dbReference type="ARBA" id="ARBA00023157"/>
    </source>
</evidence>
<dbReference type="PANTHER" id="PTHR46908:SF8">
    <property type="entry name" value="C-TYPE LECTIN DOMAIN-CONTAINING PROTEIN"/>
    <property type="match status" value="1"/>
</dbReference>
<keyword evidence="1" id="KW-1015">Disulfide bond</keyword>
<accession>A0AAV2IJK6</accession>
<reference evidence="4 5" key="1">
    <citation type="submission" date="2024-04" db="EMBL/GenBank/DDBJ databases">
        <authorList>
            <consortium name="Genoscope - CEA"/>
            <person name="William W."/>
        </authorList>
    </citation>
    <scope>NUCLEOTIDE SEQUENCE [LARGE SCALE GENOMIC DNA]</scope>
</reference>
<name>A0AAV2IJK6_LYMST</name>
<evidence type="ECO:0000259" key="3">
    <source>
        <dbReference type="PROSITE" id="PS01180"/>
    </source>
</evidence>
<feature type="domain" description="CUB" evidence="3">
    <location>
        <begin position="13"/>
        <end position="105"/>
    </location>
</feature>
<comment type="caution">
    <text evidence="4">The sequence shown here is derived from an EMBL/GenBank/DDBJ whole genome shotgun (WGS) entry which is preliminary data.</text>
</comment>
<dbReference type="PANTHER" id="PTHR46908">
    <property type="entry name" value="CUBILIN-LIKE PROTEIN"/>
    <property type="match status" value="1"/>
</dbReference>
<evidence type="ECO:0000256" key="2">
    <source>
        <dbReference type="PROSITE-ProRule" id="PRU00059"/>
    </source>
</evidence>
<dbReference type="InterPro" id="IPR035914">
    <property type="entry name" value="Sperma_CUB_dom_sf"/>
</dbReference>
<gene>
    <name evidence="4" type="ORF">GSLYS_00019912001</name>
</gene>
<dbReference type="PROSITE" id="PS01180">
    <property type="entry name" value="CUB"/>
    <property type="match status" value="1"/>
</dbReference>
<feature type="non-terminal residue" evidence="4">
    <location>
        <position position="105"/>
    </location>
</feature>
<dbReference type="AlphaFoldDB" id="A0AAV2IJK6"/>
<comment type="caution">
    <text evidence="2">Lacks conserved residue(s) required for the propagation of feature annotation.</text>
</comment>
<protein>
    <recommendedName>
        <fullName evidence="3">CUB domain-containing protein</fullName>
    </recommendedName>
</protein>
<dbReference type="CDD" id="cd00041">
    <property type="entry name" value="CUB"/>
    <property type="match status" value="1"/>
</dbReference>
<organism evidence="4 5">
    <name type="scientific">Lymnaea stagnalis</name>
    <name type="common">Great pond snail</name>
    <name type="synonym">Helix stagnalis</name>
    <dbReference type="NCBI Taxonomy" id="6523"/>
    <lineage>
        <taxon>Eukaryota</taxon>
        <taxon>Metazoa</taxon>
        <taxon>Spiralia</taxon>
        <taxon>Lophotrochozoa</taxon>
        <taxon>Mollusca</taxon>
        <taxon>Gastropoda</taxon>
        <taxon>Heterobranchia</taxon>
        <taxon>Euthyneura</taxon>
        <taxon>Panpulmonata</taxon>
        <taxon>Hygrophila</taxon>
        <taxon>Lymnaeoidea</taxon>
        <taxon>Lymnaeidae</taxon>
        <taxon>Lymnaea</taxon>
    </lineage>
</organism>
<feature type="non-terminal residue" evidence="4">
    <location>
        <position position="1"/>
    </location>
</feature>
<dbReference type="InterPro" id="IPR052129">
    <property type="entry name" value="Spermadhesin-Link_domain"/>
</dbReference>
<dbReference type="Proteomes" id="UP001497497">
    <property type="component" value="Unassembled WGS sequence"/>
</dbReference>
<dbReference type="SUPFAM" id="SSF49854">
    <property type="entry name" value="Spermadhesin, CUB domain"/>
    <property type="match status" value="1"/>
</dbReference>
<dbReference type="Gene3D" id="2.60.120.290">
    <property type="entry name" value="Spermadhesin, CUB domain"/>
    <property type="match status" value="1"/>
</dbReference>
<dbReference type="SMART" id="SM00042">
    <property type="entry name" value="CUB"/>
    <property type="match status" value="1"/>
</dbReference>
<dbReference type="Pfam" id="PF00431">
    <property type="entry name" value="CUB"/>
    <property type="match status" value="1"/>
</dbReference>
<dbReference type="InterPro" id="IPR000859">
    <property type="entry name" value="CUB_dom"/>
</dbReference>
<dbReference type="EMBL" id="CAXITT010000825">
    <property type="protein sequence ID" value="CAL1546535.1"/>
    <property type="molecule type" value="Genomic_DNA"/>
</dbReference>